<dbReference type="GeneID" id="76208675"/>
<keyword evidence="1" id="KW-0812">Transmembrane</keyword>
<evidence type="ECO:0000313" key="4">
    <source>
        <dbReference type="Proteomes" id="UP000245829"/>
    </source>
</evidence>
<comment type="caution">
    <text evidence="3">The sequence shown here is derived from an EMBL/GenBank/DDBJ whole genome shotgun (WGS) entry which is preliminary data.</text>
</comment>
<gene>
    <name evidence="3" type="ORF">NZNM25_09920</name>
</gene>
<dbReference type="EMBL" id="BGKI01000004">
    <property type="protein sequence ID" value="GBH34201.1"/>
    <property type="molecule type" value="Genomic_DNA"/>
</dbReference>
<organism evidence="3 4">
    <name type="scientific">Nitrosopumilus zosterae</name>
    <dbReference type="NCBI Taxonomy" id="718286"/>
    <lineage>
        <taxon>Archaea</taxon>
        <taxon>Nitrososphaerota</taxon>
        <taxon>Nitrososphaeria</taxon>
        <taxon>Nitrosopumilales</taxon>
        <taxon>Nitrosopumilaceae</taxon>
        <taxon>Nitrosopumilus</taxon>
    </lineage>
</organism>
<dbReference type="InterPro" id="IPR019545">
    <property type="entry name" value="DM13_domain"/>
</dbReference>
<dbReference type="AlphaFoldDB" id="A0A2S2KRN3"/>
<reference evidence="3 4" key="1">
    <citation type="submission" date="2018-05" db="EMBL/GenBank/DDBJ databases">
        <title>genome sequencing of Nitrosopumilus sp. NM25.</title>
        <authorList>
            <person name="Mori K."/>
            <person name="Nakagawa T."/>
        </authorList>
    </citation>
    <scope>NUCLEOTIDE SEQUENCE [LARGE SCALE GENOMIC DNA]</scope>
    <source>
        <strain evidence="3 4">NM25</strain>
    </source>
</reference>
<keyword evidence="4" id="KW-1185">Reference proteome</keyword>
<sequence>MNKSIPIIIAVAIVGGISAYAVSPYFLESTIDEALPTNVVLQPKDETMMDENMMDENMMDETVPMSYAGIFIGVGDGIHDAQGDAYTIPLEDKNNILRLENFESTNGPDLYVYLSTDDNASDIVNLGKLKANKGNQNYDIPEGTDLQKYNKVLIWCKTFSVLFGSAGLSLR</sequence>
<protein>
    <recommendedName>
        <fullName evidence="2">DM13 domain-containing protein</fullName>
    </recommendedName>
</protein>
<evidence type="ECO:0000259" key="2">
    <source>
        <dbReference type="PROSITE" id="PS51549"/>
    </source>
</evidence>
<evidence type="ECO:0000313" key="3">
    <source>
        <dbReference type="EMBL" id="GBH34201.1"/>
    </source>
</evidence>
<keyword evidence="1" id="KW-1133">Transmembrane helix</keyword>
<keyword evidence="1" id="KW-0472">Membrane</keyword>
<evidence type="ECO:0000256" key="1">
    <source>
        <dbReference type="SAM" id="Phobius"/>
    </source>
</evidence>
<proteinExistence type="predicted"/>
<accession>A0A2S2KRN3</accession>
<feature type="domain" description="DM13" evidence="2">
    <location>
        <begin position="69"/>
        <end position="169"/>
    </location>
</feature>
<dbReference type="RefSeq" id="WP_109876819.1">
    <property type="nucleotide sequence ID" value="NZ_AP026695.1"/>
</dbReference>
<dbReference type="PROSITE" id="PS51549">
    <property type="entry name" value="DM13"/>
    <property type="match status" value="1"/>
</dbReference>
<name>A0A2S2KRN3_9ARCH</name>
<feature type="transmembrane region" description="Helical" evidence="1">
    <location>
        <begin position="7"/>
        <end position="27"/>
    </location>
</feature>
<dbReference type="OrthoDB" id="306569at2157"/>
<dbReference type="Proteomes" id="UP000245829">
    <property type="component" value="Unassembled WGS sequence"/>
</dbReference>
<dbReference type="Pfam" id="PF10517">
    <property type="entry name" value="DM13"/>
    <property type="match status" value="1"/>
</dbReference>